<reference evidence="13" key="1">
    <citation type="journal article" date="2021" name="PeerJ">
        <title>Extensive microbial diversity within the chicken gut microbiome revealed by metagenomics and culture.</title>
        <authorList>
            <person name="Gilroy R."/>
            <person name="Ravi A."/>
            <person name="Getino M."/>
            <person name="Pursley I."/>
            <person name="Horton D.L."/>
            <person name="Alikhan N.F."/>
            <person name="Baker D."/>
            <person name="Gharbi K."/>
            <person name="Hall N."/>
            <person name="Watson M."/>
            <person name="Adriaenssens E.M."/>
            <person name="Foster-Nyarko E."/>
            <person name="Jarju S."/>
            <person name="Secka A."/>
            <person name="Antonio M."/>
            <person name="Oren A."/>
            <person name="Chaudhuri R.R."/>
            <person name="La Ragione R."/>
            <person name="Hildebrand F."/>
            <person name="Pallen M.J."/>
        </authorList>
    </citation>
    <scope>NUCLEOTIDE SEQUENCE</scope>
    <source>
        <strain evidence="13">ChiHjej13B12-14962</strain>
    </source>
</reference>
<dbReference type="GO" id="GO:0046872">
    <property type="term" value="F:metal ion binding"/>
    <property type="evidence" value="ECO:0007669"/>
    <property type="project" value="InterPro"/>
</dbReference>
<dbReference type="SUPFAM" id="SSF56059">
    <property type="entry name" value="Glutathione synthetase ATP-binding domain-like"/>
    <property type="match status" value="1"/>
</dbReference>
<dbReference type="PROSITE" id="PS50979">
    <property type="entry name" value="BC"/>
    <property type="match status" value="1"/>
</dbReference>
<dbReference type="PANTHER" id="PTHR18866:SF33">
    <property type="entry name" value="METHYLCROTONOYL-COA CARBOXYLASE SUBUNIT ALPHA, MITOCHONDRIAL-RELATED"/>
    <property type="match status" value="1"/>
</dbReference>
<dbReference type="InterPro" id="IPR013815">
    <property type="entry name" value="ATP_grasp_subdomain_1"/>
</dbReference>
<feature type="domain" description="ATP-grasp" evidence="11">
    <location>
        <begin position="133"/>
        <end position="330"/>
    </location>
</feature>
<dbReference type="Gene3D" id="3.30.1490.20">
    <property type="entry name" value="ATP-grasp fold, A domain"/>
    <property type="match status" value="1"/>
</dbReference>
<evidence type="ECO:0000256" key="5">
    <source>
        <dbReference type="ARBA" id="ARBA00022840"/>
    </source>
</evidence>
<protein>
    <recommendedName>
        <fullName evidence="2">biotin carboxylase</fullName>
        <ecNumber evidence="2">6.3.4.14</ecNumber>
    </recommendedName>
</protein>
<evidence type="ECO:0000256" key="7">
    <source>
        <dbReference type="ARBA" id="ARBA00048501"/>
    </source>
</evidence>
<dbReference type="CDD" id="cd06850">
    <property type="entry name" value="biotinyl_domain"/>
    <property type="match status" value="1"/>
</dbReference>
<dbReference type="PROSITE" id="PS50975">
    <property type="entry name" value="ATP_GRASP"/>
    <property type="match status" value="1"/>
</dbReference>
<dbReference type="EC" id="6.3.4.14" evidence="2"/>
<dbReference type="Gene3D" id="2.40.50.100">
    <property type="match status" value="1"/>
</dbReference>
<dbReference type="Pfam" id="PF02786">
    <property type="entry name" value="CPSase_L_D2"/>
    <property type="match status" value="1"/>
</dbReference>
<accession>A0A921FLI7</accession>
<comment type="cofactor">
    <cofactor evidence="1">
        <name>biotin</name>
        <dbReference type="ChEBI" id="CHEBI:57586"/>
    </cofactor>
</comment>
<dbReference type="Gene3D" id="3.30.470.20">
    <property type="entry name" value="ATP-grasp fold, B domain"/>
    <property type="match status" value="1"/>
</dbReference>
<dbReference type="SUPFAM" id="SSF52440">
    <property type="entry name" value="PreATP-grasp domain"/>
    <property type="match status" value="1"/>
</dbReference>
<dbReference type="SUPFAM" id="SSF51246">
    <property type="entry name" value="Rudiment single hybrid motif"/>
    <property type="match status" value="1"/>
</dbReference>
<dbReference type="RefSeq" id="WP_303904117.1">
    <property type="nucleotide sequence ID" value="NZ_DYXC01000069.1"/>
</dbReference>
<dbReference type="FunFam" id="2.40.50.100:FF:000003">
    <property type="entry name" value="Acetyl-CoA carboxylase biotin carboxyl carrier protein"/>
    <property type="match status" value="1"/>
</dbReference>
<evidence type="ECO:0000256" key="2">
    <source>
        <dbReference type="ARBA" id="ARBA00013263"/>
    </source>
</evidence>
<evidence type="ECO:0000256" key="4">
    <source>
        <dbReference type="ARBA" id="ARBA00022741"/>
    </source>
</evidence>
<comment type="caution">
    <text evidence="13">The sequence shown here is derived from an EMBL/GenBank/DDBJ whole genome shotgun (WGS) entry which is preliminary data.</text>
</comment>
<dbReference type="InterPro" id="IPR016185">
    <property type="entry name" value="PreATP-grasp_dom_sf"/>
</dbReference>
<dbReference type="InterPro" id="IPR005481">
    <property type="entry name" value="BC-like_N"/>
</dbReference>
<feature type="region of interest" description="Disordered" evidence="9">
    <location>
        <begin position="520"/>
        <end position="545"/>
    </location>
</feature>
<evidence type="ECO:0000259" key="12">
    <source>
        <dbReference type="PROSITE" id="PS50979"/>
    </source>
</evidence>
<evidence type="ECO:0000313" key="13">
    <source>
        <dbReference type="EMBL" id="HJF14254.1"/>
    </source>
</evidence>
<dbReference type="InterPro" id="IPR000089">
    <property type="entry name" value="Biotin_lipoyl"/>
</dbReference>
<dbReference type="GO" id="GO:0005524">
    <property type="term" value="F:ATP binding"/>
    <property type="evidence" value="ECO:0007669"/>
    <property type="project" value="UniProtKB-UniRule"/>
</dbReference>
<keyword evidence="3" id="KW-0436">Ligase</keyword>
<dbReference type="InterPro" id="IPR050856">
    <property type="entry name" value="Biotin_carboxylase_complex"/>
</dbReference>
<dbReference type="FunFam" id="3.30.1490.20:FF:000003">
    <property type="entry name" value="acetyl-CoA carboxylase isoform X1"/>
    <property type="match status" value="1"/>
</dbReference>
<gene>
    <name evidence="13" type="ORF">K8V32_05540</name>
</gene>
<keyword evidence="4 8" id="KW-0547">Nucleotide-binding</keyword>
<evidence type="ECO:0000256" key="8">
    <source>
        <dbReference type="PROSITE-ProRule" id="PRU00409"/>
    </source>
</evidence>
<dbReference type="SMART" id="SM00878">
    <property type="entry name" value="Biotin_carb_C"/>
    <property type="match status" value="1"/>
</dbReference>
<feature type="domain" description="Lipoyl-binding" evidence="10">
    <location>
        <begin position="531"/>
        <end position="610"/>
    </location>
</feature>
<dbReference type="Pfam" id="PF00289">
    <property type="entry name" value="Biotin_carb_N"/>
    <property type="match status" value="1"/>
</dbReference>
<dbReference type="Pfam" id="PF00364">
    <property type="entry name" value="Biotin_lipoyl"/>
    <property type="match status" value="1"/>
</dbReference>
<dbReference type="EMBL" id="DYXC01000069">
    <property type="protein sequence ID" value="HJF14254.1"/>
    <property type="molecule type" value="Genomic_DNA"/>
</dbReference>
<dbReference type="InterPro" id="IPR011761">
    <property type="entry name" value="ATP-grasp"/>
</dbReference>
<evidence type="ECO:0000256" key="9">
    <source>
        <dbReference type="SAM" id="MobiDB-lite"/>
    </source>
</evidence>
<dbReference type="GO" id="GO:0004075">
    <property type="term" value="F:biotin carboxylase activity"/>
    <property type="evidence" value="ECO:0007669"/>
    <property type="project" value="UniProtKB-EC"/>
</dbReference>
<evidence type="ECO:0000256" key="6">
    <source>
        <dbReference type="ARBA" id="ARBA00023267"/>
    </source>
</evidence>
<evidence type="ECO:0000256" key="1">
    <source>
        <dbReference type="ARBA" id="ARBA00001953"/>
    </source>
</evidence>
<dbReference type="Pfam" id="PF02785">
    <property type="entry name" value="Biotin_carb_C"/>
    <property type="match status" value="1"/>
</dbReference>
<dbReference type="InterPro" id="IPR011764">
    <property type="entry name" value="Biotin_carboxylation_dom"/>
</dbReference>
<dbReference type="PROSITE" id="PS00867">
    <property type="entry name" value="CPSASE_2"/>
    <property type="match status" value="1"/>
</dbReference>
<dbReference type="Proteomes" id="UP000703315">
    <property type="component" value="Unassembled WGS sequence"/>
</dbReference>
<dbReference type="Gene3D" id="3.40.50.20">
    <property type="match status" value="1"/>
</dbReference>
<dbReference type="SUPFAM" id="SSF51230">
    <property type="entry name" value="Single hybrid motif"/>
    <property type="match status" value="1"/>
</dbReference>
<dbReference type="InterPro" id="IPR011054">
    <property type="entry name" value="Rudment_hybrid_motif"/>
</dbReference>
<dbReference type="InterPro" id="IPR005482">
    <property type="entry name" value="Biotin_COase_C"/>
</dbReference>
<keyword evidence="6" id="KW-0092">Biotin</keyword>
<evidence type="ECO:0000256" key="3">
    <source>
        <dbReference type="ARBA" id="ARBA00022598"/>
    </source>
</evidence>
<evidence type="ECO:0000259" key="10">
    <source>
        <dbReference type="PROSITE" id="PS50968"/>
    </source>
</evidence>
<sequence>MSMTTASSSMVYRSFSKVLIANRGEIAVRIIRAAQDEGLEAVAIYANPDRDAMHVRLADHAFSLNGETVADTYLSMDKVLKAAKDSGADAVHPGYGFMAENADFAQAVIDAGMVWIGPPPAAIHALGDKVAARHIAHKVGAPLAPGTTDPVESSQEVVDFADEFGLPLAIKAAHGGGGRGIKVVRKRAEIPEAYESAVREATLAFGRGECFVERFLDAPRHLETQCLADQEGNVVVISTRDCSLQRRNQKLVEEAPAPYLTPDQQQQLYNASVALLQEAGYVGAGTCEFLIGQDGTISFLEVNTRLQVEHTVSEEVTGIDLVREQFRIARGELLGYDHPQVVGHSFEFRITAEDPGQNFMPAPGMITKMRLPGGPGVRIDTGVEEGETISGAFDSMVAKLIVTGKDRKEALQRSQRALNEMRIAGLATVLPFHRTVIQDPNFAPELDQPGQKIPAEGPFTVHTRWIETDFINELQPQSVVPGMNADDDVDRRVVTVEVNGKRVEVTLPDSLAGIAAVDTKPKRRRPGRRATASSGASVASGDSVTSPMQGTIVKLGVDVGDEVSEGDLILVLEAMKMEQPITAHKAGKVTELSAEAGATVNAGAILATIEG</sequence>
<dbReference type="AlphaFoldDB" id="A0A921FLI7"/>
<evidence type="ECO:0000259" key="11">
    <source>
        <dbReference type="PROSITE" id="PS50975"/>
    </source>
</evidence>
<dbReference type="PROSITE" id="PS50968">
    <property type="entry name" value="BIOTINYL_LIPOYL"/>
    <property type="match status" value="1"/>
</dbReference>
<dbReference type="PANTHER" id="PTHR18866">
    <property type="entry name" value="CARBOXYLASE:PYRUVATE/ACETYL-COA/PROPIONYL-COA CARBOXYLASE"/>
    <property type="match status" value="1"/>
</dbReference>
<dbReference type="InterPro" id="IPR001882">
    <property type="entry name" value="Biotin_BS"/>
</dbReference>
<dbReference type="InterPro" id="IPR005479">
    <property type="entry name" value="CPAse_ATP-bd"/>
</dbReference>
<feature type="compositionally biased region" description="Low complexity" evidence="9">
    <location>
        <begin position="529"/>
        <end position="545"/>
    </location>
</feature>
<dbReference type="FunFam" id="3.40.50.20:FF:000010">
    <property type="entry name" value="Propionyl-CoA carboxylase subunit alpha"/>
    <property type="match status" value="1"/>
</dbReference>
<keyword evidence="5 8" id="KW-0067">ATP-binding</keyword>
<dbReference type="PROSITE" id="PS00188">
    <property type="entry name" value="BIOTIN"/>
    <property type="match status" value="1"/>
</dbReference>
<evidence type="ECO:0000313" key="14">
    <source>
        <dbReference type="Proteomes" id="UP000703315"/>
    </source>
</evidence>
<dbReference type="InterPro" id="IPR011053">
    <property type="entry name" value="Single_hybrid_motif"/>
</dbReference>
<proteinExistence type="predicted"/>
<feature type="domain" description="Biotin carboxylation" evidence="12">
    <location>
        <begin position="14"/>
        <end position="457"/>
    </location>
</feature>
<organism evidence="13 14">
    <name type="scientific">Enteractinococcus helveticum</name>
    <dbReference type="NCBI Taxonomy" id="1837282"/>
    <lineage>
        <taxon>Bacteria</taxon>
        <taxon>Bacillati</taxon>
        <taxon>Actinomycetota</taxon>
        <taxon>Actinomycetes</taxon>
        <taxon>Micrococcales</taxon>
        <taxon>Micrococcaceae</taxon>
    </lineage>
</organism>
<comment type="catalytic activity">
    <reaction evidence="7">
        <text>N(6)-biotinyl-L-lysyl-[protein] + hydrogencarbonate + ATP = N(6)-carboxybiotinyl-L-lysyl-[protein] + ADP + phosphate + H(+)</text>
        <dbReference type="Rhea" id="RHEA:13501"/>
        <dbReference type="Rhea" id="RHEA-COMP:10505"/>
        <dbReference type="Rhea" id="RHEA-COMP:10506"/>
        <dbReference type="ChEBI" id="CHEBI:15378"/>
        <dbReference type="ChEBI" id="CHEBI:17544"/>
        <dbReference type="ChEBI" id="CHEBI:30616"/>
        <dbReference type="ChEBI" id="CHEBI:43474"/>
        <dbReference type="ChEBI" id="CHEBI:83144"/>
        <dbReference type="ChEBI" id="CHEBI:83145"/>
        <dbReference type="ChEBI" id="CHEBI:456216"/>
        <dbReference type="EC" id="6.3.4.14"/>
    </reaction>
    <physiologicalReaction direction="left-to-right" evidence="7">
        <dbReference type="Rhea" id="RHEA:13502"/>
    </physiologicalReaction>
</comment>
<name>A0A921FLI7_9MICC</name>
<reference evidence="13" key="2">
    <citation type="submission" date="2021-09" db="EMBL/GenBank/DDBJ databases">
        <authorList>
            <person name="Gilroy R."/>
        </authorList>
    </citation>
    <scope>NUCLEOTIDE SEQUENCE</scope>
    <source>
        <strain evidence="13">ChiHjej13B12-14962</strain>
    </source>
</reference>